<feature type="compositionally biased region" description="Basic and acidic residues" evidence="1">
    <location>
        <begin position="455"/>
        <end position="476"/>
    </location>
</feature>
<dbReference type="InterPro" id="IPR002044">
    <property type="entry name" value="CBM20"/>
</dbReference>
<gene>
    <name evidence="3" type="ORF">Cvel_25663</name>
</gene>
<feature type="region of interest" description="Disordered" evidence="1">
    <location>
        <begin position="376"/>
        <end position="486"/>
    </location>
</feature>
<feature type="non-terminal residue" evidence="3">
    <location>
        <position position="785"/>
    </location>
</feature>
<dbReference type="PhylomeDB" id="A0A0G4HAE5"/>
<dbReference type="AlphaFoldDB" id="A0A0G4HAE5"/>
<dbReference type="InterPro" id="IPR013784">
    <property type="entry name" value="Carb-bd-like_fold"/>
</dbReference>
<organism evidence="3">
    <name type="scientific">Chromera velia CCMP2878</name>
    <dbReference type="NCBI Taxonomy" id="1169474"/>
    <lineage>
        <taxon>Eukaryota</taxon>
        <taxon>Sar</taxon>
        <taxon>Alveolata</taxon>
        <taxon>Colpodellida</taxon>
        <taxon>Chromeraceae</taxon>
        <taxon>Chromera</taxon>
    </lineage>
</organism>
<name>A0A0G4HAE5_9ALVE</name>
<accession>A0A0G4HAE5</accession>
<evidence type="ECO:0000256" key="1">
    <source>
        <dbReference type="SAM" id="MobiDB-lite"/>
    </source>
</evidence>
<feature type="region of interest" description="Disordered" evidence="1">
    <location>
        <begin position="243"/>
        <end position="282"/>
    </location>
</feature>
<evidence type="ECO:0000313" key="3">
    <source>
        <dbReference type="EMBL" id="CEM40951.1"/>
    </source>
</evidence>
<protein>
    <recommendedName>
        <fullName evidence="2">CBM20 domain-containing protein</fullName>
    </recommendedName>
</protein>
<sequence length="785" mass="80463">MLEAETGCVLFACSGVEPREGQRLVVIGSSSELGGWDASRGVTLHRVKNPAFAGVWMSFPMLHSARSQVRFQFALVGPGADTVGAGSSACGGMALVDGAVLVDGCQNSSAVTSALSLSAHTDGRSQDCCGGVWEPLGCGLREVEVIGGGFALFGGRWGDGQTQVTALRLEDMVLAQQQLEQDTFPSVSSEMDGEGDRQAERGEMSERGGFGGPPEGGLSVRESDTSLSAPALVLSSPSLTCVSSGKEVGGGHERGHEVRSESVLTHRIADGRQSEGGGRVSLRESGKATVGGVGVTLASKNILVASAQSESLYVSTGQCVSVNEVMGEKKGHDHFDDERCRFAPVCVDGERRVGVLRGRSALTCGGASLLGVHQSRSDKASSEAQWDSSVCEGPKRRRLSSPSCCAVSESHKDWTGGDKPSDPEGTEGRLMGGRRASPTRSSSIRWVDSVTVAVGEERSTEQGRRERAQERSRETDTEGSSVRMADSRAYAKTVEGRASVGTVVDALLARNAEGRASVSTVVDALLARNAEGRASVNMGGSVTIARIVEGRVFVSTADSEKSARIAEGPVYVSTVVFALSARIVEGRASVSTVANVLGAKSAGGGASASTVVFALTARSVEGGASVSTVVDALIARSAAGRAFVSTGVIAISGGSAAGRKSVNTAGSVPNALSSAVLAVVALSAVLADTRPSTLLPLGTLPAVSTDALASTLFALRALSTMLTEALTSTLLALSPFPTVLTNSLPTAVLAVVALPAVLTDAIPSTNLALWPLPAVLADALPSTIH</sequence>
<dbReference type="EMBL" id="CDMZ01002138">
    <property type="protein sequence ID" value="CEM40951.1"/>
    <property type="molecule type" value="Genomic_DNA"/>
</dbReference>
<feature type="compositionally biased region" description="Basic and acidic residues" evidence="1">
    <location>
        <begin position="249"/>
        <end position="260"/>
    </location>
</feature>
<dbReference type="Pfam" id="PF00686">
    <property type="entry name" value="CBM_20"/>
    <property type="match status" value="1"/>
</dbReference>
<proteinExistence type="predicted"/>
<evidence type="ECO:0000259" key="2">
    <source>
        <dbReference type="Pfam" id="PF00686"/>
    </source>
</evidence>
<dbReference type="VEuPathDB" id="CryptoDB:Cvel_25663"/>
<dbReference type="InterPro" id="IPR013783">
    <property type="entry name" value="Ig-like_fold"/>
</dbReference>
<feature type="domain" description="CBM20" evidence="2">
    <location>
        <begin position="9"/>
        <end position="76"/>
    </location>
</feature>
<dbReference type="GO" id="GO:2001070">
    <property type="term" value="F:starch binding"/>
    <property type="evidence" value="ECO:0007669"/>
    <property type="project" value="InterPro"/>
</dbReference>
<feature type="region of interest" description="Disordered" evidence="1">
    <location>
        <begin position="181"/>
        <end position="224"/>
    </location>
</feature>
<dbReference type="SUPFAM" id="SSF49452">
    <property type="entry name" value="Starch-binding domain-like"/>
    <property type="match status" value="1"/>
</dbReference>
<feature type="compositionally biased region" description="Basic and acidic residues" evidence="1">
    <location>
        <begin position="409"/>
        <end position="422"/>
    </location>
</feature>
<dbReference type="Gene3D" id="2.60.40.10">
    <property type="entry name" value="Immunoglobulins"/>
    <property type="match status" value="1"/>
</dbReference>
<feature type="compositionally biased region" description="Basic and acidic residues" evidence="1">
    <location>
        <begin position="194"/>
        <end position="206"/>
    </location>
</feature>
<reference evidence="3" key="1">
    <citation type="submission" date="2014-11" db="EMBL/GenBank/DDBJ databases">
        <authorList>
            <person name="Otto D Thomas"/>
            <person name="Naeem Raeece"/>
        </authorList>
    </citation>
    <scope>NUCLEOTIDE SEQUENCE</scope>
</reference>